<dbReference type="AlphaFoldDB" id="A0A3Q7Y0Z0"/>
<organism evidence="1 2">
    <name type="scientific">Cicer arietinum</name>
    <name type="common">Chickpea</name>
    <name type="synonym">Garbanzo</name>
    <dbReference type="NCBI Taxonomy" id="3827"/>
    <lineage>
        <taxon>Eukaryota</taxon>
        <taxon>Viridiplantae</taxon>
        <taxon>Streptophyta</taxon>
        <taxon>Embryophyta</taxon>
        <taxon>Tracheophyta</taxon>
        <taxon>Spermatophyta</taxon>
        <taxon>Magnoliopsida</taxon>
        <taxon>eudicotyledons</taxon>
        <taxon>Gunneridae</taxon>
        <taxon>Pentapetalae</taxon>
        <taxon>rosids</taxon>
        <taxon>fabids</taxon>
        <taxon>Fabales</taxon>
        <taxon>Fabaceae</taxon>
        <taxon>Papilionoideae</taxon>
        <taxon>50 kb inversion clade</taxon>
        <taxon>NPAAA clade</taxon>
        <taxon>Hologalegina</taxon>
        <taxon>IRL clade</taxon>
        <taxon>Cicereae</taxon>
        <taxon>Cicer</taxon>
    </lineage>
</organism>
<sequence length="165" mass="19428">MFEKVVDTTNSKEAWKILEKSLKGIDQMKKIRLQPLRGDFKALKMKDSESVSDYCSKVKTIVDQMKRYRDEIEDVLVEEKIIRFLTHKFNYVVCVIEEAKYFDSMSIEELEGSLQAQEERMKKGKKESLEQVLKIKASLKDDRGFNSQNICGREQGRRRKCGRDY</sequence>
<evidence type="ECO:0000313" key="1">
    <source>
        <dbReference type="Proteomes" id="UP000087171"/>
    </source>
</evidence>
<dbReference type="PANTHER" id="PTHR35317">
    <property type="entry name" value="OS04G0629600 PROTEIN"/>
    <property type="match status" value="1"/>
</dbReference>
<name>A0A3Q7Y0Z0_CICAR</name>
<dbReference type="Pfam" id="PF14223">
    <property type="entry name" value="Retrotran_gag_2"/>
    <property type="match status" value="1"/>
</dbReference>
<dbReference type="RefSeq" id="XP_027190971.1">
    <property type="nucleotide sequence ID" value="XM_027335170.1"/>
</dbReference>
<reference evidence="1" key="1">
    <citation type="journal article" date="2013" name="Nat. Biotechnol.">
        <title>Draft genome sequence of chickpea (Cicer arietinum) provides a resource for trait improvement.</title>
        <authorList>
            <person name="Varshney R.K."/>
            <person name="Song C."/>
            <person name="Saxena R.K."/>
            <person name="Azam S."/>
            <person name="Yu S."/>
            <person name="Sharpe A.G."/>
            <person name="Cannon S."/>
            <person name="Baek J."/>
            <person name="Rosen B.D."/>
            <person name="Tar'an B."/>
            <person name="Millan T."/>
            <person name="Zhang X."/>
            <person name="Ramsay L.D."/>
            <person name="Iwata A."/>
            <person name="Wang Y."/>
            <person name="Nelson W."/>
            <person name="Farmer A.D."/>
            <person name="Gaur P.M."/>
            <person name="Soderlund C."/>
            <person name="Penmetsa R.V."/>
            <person name="Xu C."/>
            <person name="Bharti A.K."/>
            <person name="He W."/>
            <person name="Winter P."/>
            <person name="Zhao S."/>
            <person name="Hane J.K."/>
            <person name="Carrasquilla-Garcia N."/>
            <person name="Condie J.A."/>
            <person name="Upadhyaya H.D."/>
            <person name="Luo M.C."/>
            <person name="Thudi M."/>
            <person name="Gowda C.L."/>
            <person name="Singh N.P."/>
            <person name="Lichtenzveig J."/>
            <person name="Gali K.K."/>
            <person name="Rubio J."/>
            <person name="Nadarajan N."/>
            <person name="Dolezel J."/>
            <person name="Bansal K.C."/>
            <person name="Xu X."/>
            <person name="Edwards D."/>
            <person name="Zhang G."/>
            <person name="Kahl G."/>
            <person name="Gil J."/>
            <person name="Singh K.B."/>
            <person name="Datta S.K."/>
            <person name="Jackson S.A."/>
            <person name="Wang J."/>
            <person name="Cook D.R."/>
        </authorList>
    </citation>
    <scope>NUCLEOTIDE SEQUENCE [LARGE SCALE GENOMIC DNA]</scope>
    <source>
        <strain evidence="1">cv. CDC Frontier</strain>
    </source>
</reference>
<evidence type="ECO:0000313" key="2">
    <source>
        <dbReference type="RefSeq" id="XP_027190971.1"/>
    </source>
</evidence>
<keyword evidence="1" id="KW-1185">Reference proteome</keyword>
<proteinExistence type="predicted"/>
<protein>
    <submittedName>
        <fullName evidence="2">Uncharacterized protein LOC113786771</fullName>
    </submittedName>
</protein>
<dbReference type="Proteomes" id="UP000087171">
    <property type="component" value="Chromosome Ca5"/>
</dbReference>
<gene>
    <name evidence="2" type="primary">LOC113786771</name>
</gene>
<dbReference type="PANTHER" id="PTHR35317:SF28">
    <property type="entry name" value="ZINC FINGER, CCHC-TYPE, RIBONUCLEASE H-LIKE DOMAIN, GAG-PRE-INTEGRASE DOMAIN PROTEIN-RELATED"/>
    <property type="match status" value="1"/>
</dbReference>
<reference evidence="2" key="2">
    <citation type="submission" date="2025-08" db="UniProtKB">
        <authorList>
            <consortium name="RefSeq"/>
        </authorList>
    </citation>
    <scope>IDENTIFICATION</scope>
    <source>
        <tissue evidence="2">Etiolated seedlings</tissue>
    </source>
</reference>
<dbReference type="OrthoDB" id="8063676at2759"/>
<accession>A0A3Q7Y0Z0</accession>